<dbReference type="Gene3D" id="3.30.530.20">
    <property type="match status" value="1"/>
</dbReference>
<feature type="domain" description="DUF1731" evidence="3">
    <location>
        <begin position="396"/>
        <end position="444"/>
    </location>
</feature>
<dbReference type="PANTHER" id="PTHR11092:SF0">
    <property type="entry name" value="EPIMERASE FAMILY PROTEIN SDR39U1"/>
    <property type="match status" value="1"/>
</dbReference>
<evidence type="ECO:0000259" key="2">
    <source>
        <dbReference type="Pfam" id="PF01370"/>
    </source>
</evidence>
<proteinExistence type="inferred from homology"/>
<dbReference type="Pfam" id="PF01370">
    <property type="entry name" value="Epimerase"/>
    <property type="match status" value="1"/>
</dbReference>
<dbReference type="SUPFAM" id="SSF51735">
    <property type="entry name" value="NAD(P)-binding Rossmann-fold domains"/>
    <property type="match status" value="1"/>
</dbReference>
<dbReference type="InterPro" id="IPR010099">
    <property type="entry name" value="SDR39U1"/>
</dbReference>
<dbReference type="NCBIfam" id="TIGR01777">
    <property type="entry name" value="yfcH"/>
    <property type="match status" value="1"/>
</dbReference>
<dbReference type="PANTHER" id="PTHR11092">
    <property type="entry name" value="SUGAR NUCLEOTIDE EPIMERASE RELATED"/>
    <property type="match status" value="1"/>
</dbReference>
<dbReference type="CDD" id="cd07820">
    <property type="entry name" value="SRPBCC_3"/>
    <property type="match status" value="1"/>
</dbReference>
<dbReference type="Gene3D" id="3.40.50.720">
    <property type="entry name" value="NAD(P)-binding Rossmann-like Domain"/>
    <property type="match status" value="1"/>
</dbReference>
<dbReference type="EMBL" id="JBHSBA010000011">
    <property type="protein sequence ID" value="MFC4127168.1"/>
    <property type="molecule type" value="Genomic_DNA"/>
</dbReference>
<keyword evidence="5" id="KW-1185">Reference proteome</keyword>
<feature type="domain" description="NAD-dependent epimerase/dehydratase" evidence="2">
    <location>
        <begin position="155"/>
        <end position="359"/>
    </location>
</feature>
<evidence type="ECO:0000313" key="4">
    <source>
        <dbReference type="EMBL" id="MFC4127168.1"/>
    </source>
</evidence>
<comment type="similarity">
    <text evidence="1">Belongs to the NAD(P)-dependent epimerase/dehydratase family. SDR39U1 subfamily.</text>
</comment>
<evidence type="ECO:0000259" key="3">
    <source>
        <dbReference type="Pfam" id="PF08338"/>
    </source>
</evidence>
<dbReference type="InterPro" id="IPR001509">
    <property type="entry name" value="Epimerase_deHydtase"/>
</dbReference>
<sequence length="456" mass="48724">MGIDCSTVVSAPRDEVFAWFGRPGAFTRLAPPWQPVRLLSESDDLADGTAVLGLPGGLRWAARHDPAAYDPPHRFADAVAVDGIASAPIGRLLPWRHTHDFAVAGVDHTRVADHVDTPIPARVLRPMFDYRYRQLADDLAAHRRAAEHGFAARSIAVSGASGMVGTALCAFLTTGGHRVIRLVRHAPSGPGERRWNPDDPAPDLLDGVDAVVHLAGASIAGRFTEDHRRAIADSRIGPTRALAETAARCGVGTFVCASAIGYYGYDRGEEILTETAEPGDGFLAEVVTRWESATGPAADAGVRVVRVRTGIVQSPSGGTLQLLRPLFTAGLGGRIGDGTQWQSWIGLDDLIDVYHRALWDDSLAGPVNAVAPNPVRNSEYTAVLARVLHRPALLPVPAFGPALLLGRQGARELAEAGQRVIPARLAAAGHTFRAPDLEQTLRHLLGRRGDYRPSTN</sequence>
<organism evidence="4 5">
    <name type="scientific">Nocardia rhizosphaerae</name>
    <dbReference type="NCBI Taxonomy" id="1691571"/>
    <lineage>
        <taxon>Bacteria</taxon>
        <taxon>Bacillati</taxon>
        <taxon>Actinomycetota</taxon>
        <taxon>Actinomycetes</taxon>
        <taxon>Mycobacteriales</taxon>
        <taxon>Nocardiaceae</taxon>
        <taxon>Nocardia</taxon>
    </lineage>
</organism>
<dbReference type="Pfam" id="PF08338">
    <property type="entry name" value="DUF1731"/>
    <property type="match status" value="1"/>
</dbReference>
<accession>A0ABV8L8Y5</accession>
<evidence type="ECO:0000256" key="1">
    <source>
        <dbReference type="ARBA" id="ARBA00009353"/>
    </source>
</evidence>
<reference evidence="5" key="1">
    <citation type="journal article" date="2019" name="Int. J. Syst. Evol. Microbiol.">
        <title>The Global Catalogue of Microorganisms (GCM) 10K type strain sequencing project: providing services to taxonomists for standard genome sequencing and annotation.</title>
        <authorList>
            <consortium name="The Broad Institute Genomics Platform"/>
            <consortium name="The Broad Institute Genome Sequencing Center for Infectious Disease"/>
            <person name="Wu L."/>
            <person name="Ma J."/>
        </authorList>
    </citation>
    <scope>NUCLEOTIDE SEQUENCE [LARGE SCALE GENOMIC DNA]</scope>
    <source>
        <strain evidence="5">CGMCC 4.7204</strain>
    </source>
</reference>
<dbReference type="InterPro" id="IPR036291">
    <property type="entry name" value="NAD(P)-bd_dom_sf"/>
</dbReference>
<dbReference type="InterPro" id="IPR013549">
    <property type="entry name" value="DUF1731"/>
</dbReference>
<name>A0ABV8L8Y5_9NOCA</name>
<dbReference type="RefSeq" id="WP_378552378.1">
    <property type="nucleotide sequence ID" value="NZ_JBHSBA010000011.1"/>
</dbReference>
<evidence type="ECO:0000313" key="5">
    <source>
        <dbReference type="Proteomes" id="UP001595767"/>
    </source>
</evidence>
<gene>
    <name evidence="4" type="ORF">ACFOW8_19745</name>
</gene>
<protein>
    <submittedName>
        <fullName evidence="4">TIGR01777 family oxidoreductase</fullName>
    </submittedName>
</protein>
<dbReference type="SUPFAM" id="SSF55961">
    <property type="entry name" value="Bet v1-like"/>
    <property type="match status" value="1"/>
</dbReference>
<dbReference type="InterPro" id="IPR023393">
    <property type="entry name" value="START-like_dom_sf"/>
</dbReference>
<comment type="caution">
    <text evidence="4">The sequence shown here is derived from an EMBL/GenBank/DDBJ whole genome shotgun (WGS) entry which is preliminary data.</text>
</comment>
<dbReference type="Proteomes" id="UP001595767">
    <property type="component" value="Unassembled WGS sequence"/>
</dbReference>